<name>A0A7R8XE28_9CRUS</name>
<sequence>MAGEDEGKRGDDWELIPGLLIAGQLCYHYTTEPGTFNRASQCHPYDYTIPSLRKSGPPDFSAQFDCQWVFVLLAMLTMDVVVGKPMPQWGDWDDIGWGGGYGGWGNGWCGPPSDPASGLPCLRIVSKANPKVGDLISPFINPKKGKYRKSSSNEEDK</sequence>
<organism evidence="2">
    <name type="scientific">Darwinula stevensoni</name>
    <dbReference type="NCBI Taxonomy" id="69355"/>
    <lineage>
        <taxon>Eukaryota</taxon>
        <taxon>Metazoa</taxon>
        <taxon>Ecdysozoa</taxon>
        <taxon>Arthropoda</taxon>
        <taxon>Crustacea</taxon>
        <taxon>Oligostraca</taxon>
        <taxon>Ostracoda</taxon>
        <taxon>Podocopa</taxon>
        <taxon>Podocopida</taxon>
        <taxon>Darwinulocopina</taxon>
        <taxon>Darwinuloidea</taxon>
        <taxon>Darwinulidae</taxon>
        <taxon>Darwinula</taxon>
    </lineage>
</organism>
<evidence type="ECO:0000313" key="3">
    <source>
        <dbReference type="Proteomes" id="UP000677054"/>
    </source>
</evidence>
<evidence type="ECO:0000256" key="1">
    <source>
        <dbReference type="SAM" id="MobiDB-lite"/>
    </source>
</evidence>
<reference evidence="2" key="1">
    <citation type="submission" date="2020-11" db="EMBL/GenBank/DDBJ databases">
        <authorList>
            <person name="Tran Van P."/>
        </authorList>
    </citation>
    <scope>NUCLEOTIDE SEQUENCE</scope>
</reference>
<dbReference type="EMBL" id="LR901154">
    <property type="protein sequence ID" value="CAD7247928.1"/>
    <property type="molecule type" value="Genomic_DNA"/>
</dbReference>
<dbReference type="EMBL" id="CAJPEV010001637">
    <property type="protein sequence ID" value="CAG0893640.1"/>
    <property type="molecule type" value="Genomic_DNA"/>
</dbReference>
<keyword evidence="3" id="KW-1185">Reference proteome</keyword>
<accession>A0A7R8XE28</accession>
<evidence type="ECO:0000313" key="2">
    <source>
        <dbReference type="EMBL" id="CAD7247928.1"/>
    </source>
</evidence>
<gene>
    <name evidence="2" type="ORF">DSTB1V02_LOCUS7752</name>
</gene>
<proteinExistence type="predicted"/>
<feature type="region of interest" description="Disordered" evidence="1">
    <location>
        <begin position="136"/>
        <end position="157"/>
    </location>
</feature>
<dbReference type="AlphaFoldDB" id="A0A7R8XE28"/>
<protein>
    <submittedName>
        <fullName evidence="2">Uncharacterized protein</fullName>
    </submittedName>
</protein>
<dbReference type="Proteomes" id="UP000677054">
    <property type="component" value="Unassembled WGS sequence"/>
</dbReference>